<keyword evidence="3 5" id="KW-0238">DNA-binding</keyword>
<dbReference type="EMBL" id="FNZF01000002">
    <property type="protein sequence ID" value="SEJ32866.1"/>
    <property type="molecule type" value="Genomic_DNA"/>
</dbReference>
<proteinExistence type="predicted"/>
<dbReference type="Gene3D" id="1.10.10.60">
    <property type="entry name" value="Homeodomain-like"/>
    <property type="match status" value="1"/>
</dbReference>
<dbReference type="PRINTS" id="PR00455">
    <property type="entry name" value="HTHTETR"/>
</dbReference>
<dbReference type="Gene3D" id="1.10.357.10">
    <property type="entry name" value="Tetracycline Repressor, domain 2"/>
    <property type="match status" value="1"/>
</dbReference>
<evidence type="ECO:0000259" key="6">
    <source>
        <dbReference type="PROSITE" id="PS50977"/>
    </source>
</evidence>
<evidence type="ECO:0000313" key="8">
    <source>
        <dbReference type="Proteomes" id="UP000199200"/>
    </source>
</evidence>
<dbReference type="InterPro" id="IPR009057">
    <property type="entry name" value="Homeodomain-like_sf"/>
</dbReference>
<reference evidence="8" key="1">
    <citation type="submission" date="2016-10" db="EMBL/GenBank/DDBJ databases">
        <authorList>
            <person name="Varghese N."/>
            <person name="Submissions S."/>
        </authorList>
    </citation>
    <scope>NUCLEOTIDE SEQUENCE [LARGE SCALE GENOMIC DNA]</scope>
    <source>
        <strain evidence="8">CGMCC 1.6763</strain>
    </source>
</reference>
<dbReference type="SUPFAM" id="SSF46689">
    <property type="entry name" value="Homeodomain-like"/>
    <property type="match status" value="1"/>
</dbReference>
<dbReference type="AlphaFoldDB" id="A0A1H6XXF9"/>
<keyword evidence="8" id="KW-1185">Reference proteome</keyword>
<protein>
    <submittedName>
        <fullName evidence="7">Transcriptional regulator, TetR family</fullName>
    </submittedName>
</protein>
<keyword evidence="2" id="KW-0805">Transcription regulation</keyword>
<feature type="DNA-binding region" description="H-T-H motif" evidence="5">
    <location>
        <begin position="22"/>
        <end position="41"/>
    </location>
</feature>
<dbReference type="Proteomes" id="UP000199200">
    <property type="component" value="Unassembled WGS sequence"/>
</dbReference>
<dbReference type="PROSITE" id="PS50977">
    <property type="entry name" value="HTH_TETR_2"/>
    <property type="match status" value="1"/>
</dbReference>
<evidence type="ECO:0000313" key="7">
    <source>
        <dbReference type="EMBL" id="SEJ32866.1"/>
    </source>
</evidence>
<name>A0A1H6XXF9_9BACL</name>
<dbReference type="GO" id="GO:0000976">
    <property type="term" value="F:transcription cis-regulatory region binding"/>
    <property type="evidence" value="ECO:0007669"/>
    <property type="project" value="TreeGrafter"/>
</dbReference>
<keyword evidence="4" id="KW-0804">Transcription</keyword>
<dbReference type="InterPro" id="IPR041490">
    <property type="entry name" value="KstR2_TetR_C"/>
</dbReference>
<dbReference type="GO" id="GO:0003700">
    <property type="term" value="F:DNA-binding transcription factor activity"/>
    <property type="evidence" value="ECO:0007669"/>
    <property type="project" value="TreeGrafter"/>
</dbReference>
<evidence type="ECO:0000256" key="5">
    <source>
        <dbReference type="PROSITE-ProRule" id="PRU00335"/>
    </source>
</evidence>
<dbReference type="InterPro" id="IPR036271">
    <property type="entry name" value="Tet_transcr_reg_TetR-rel_C_sf"/>
</dbReference>
<dbReference type="InterPro" id="IPR050109">
    <property type="entry name" value="HTH-type_TetR-like_transc_reg"/>
</dbReference>
<dbReference type="RefSeq" id="WP_092051950.1">
    <property type="nucleotide sequence ID" value="NZ_FNZF01000002.1"/>
</dbReference>
<dbReference type="PROSITE" id="PS01081">
    <property type="entry name" value="HTH_TETR_1"/>
    <property type="match status" value="1"/>
</dbReference>
<accession>A0A1H6XXF9</accession>
<keyword evidence="1" id="KW-0678">Repressor</keyword>
<evidence type="ECO:0000256" key="3">
    <source>
        <dbReference type="ARBA" id="ARBA00023125"/>
    </source>
</evidence>
<dbReference type="PANTHER" id="PTHR30055">
    <property type="entry name" value="HTH-TYPE TRANSCRIPTIONAL REGULATOR RUTR"/>
    <property type="match status" value="1"/>
</dbReference>
<dbReference type="InterPro" id="IPR023772">
    <property type="entry name" value="DNA-bd_HTH_TetR-type_CS"/>
</dbReference>
<feature type="domain" description="HTH tetR-type" evidence="6">
    <location>
        <begin position="1"/>
        <end position="59"/>
    </location>
</feature>
<dbReference type="Pfam" id="PF17932">
    <property type="entry name" value="TetR_C_24"/>
    <property type="match status" value="1"/>
</dbReference>
<dbReference type="STRING" id="426757.SAMN04488127_1641"/>
<sequence>MKEKIIRASVTLFEEKGFSATSIQDIADSIGVTKGTFYYYFKTKEQLLMEIHKEYITGLLSRQQAILENGEWSSGEKLRAMIGLLILDIRKNGSSGRVFFREIRHLSQANIGSVTEDRDRFRLNIEAVLREGVESGEFREDLRPDMAAFGILGMANYSYNWFDPEGEVNPDELAAIYAGMVLDGMKSGEGPFRKR</sequence>
<dbReference type="Pfam" id="PF00440">
    <property type="entry name" value="TetR_N"/>
    <property type="match status" value="1"/>
</dbReference>
<evidence type="ECO:0000256" key="1">
    <source>
        <dbReference type="ARBA" id="ARBA00022491"/>
    </source>
</evidence>
<dbReference type="OrthoDB" id="9814200at2"/>
<evidence type="ECO:0000256" key="4">
    <source>
        <dbReference type="ARBA" id="ARBA00023163"/>
    </source>
</evidence>
<dbReference type="InterPro" id="IPR001647">
    <property type="entry name" value="HTH_TetR"/>
</dbReference>
<evidence type="ECO:0000256" key="2">
    <source>
        <dbReference type="ARBA" id="ARBA00023015"/>
    </source>
</evidence>
<organism evidence="7 8">
    <name type="scientific">Bhargavaea ginsengi</name>
    <dbReference type="NCBI Taxonomy" id="426757"/>
    <lineage>
        <taxon>Bacteria</taxon>
        <taxon>Bacillati</taxon>
        <taxon>Bacillota</taxon>
        <taxon>Bacilli</taxon>
        <taxon>Bacillales</taxon>
        <taxon>Caryophanaceae</taxon>
        <taxon>Bhargavaea</taxon>
    </lineage>
</organism>
<dbReference type="SUPFAM" id="SSF48498">
    <property type="entry name" value="Tetracyclin repressor-like, C-terminal domain"/>
    <property type="match status" value="1"/>
</dbReference>
<gene>
    <name evidence="7" type="ORF">SAMN04488127_1641</name>
</gene>
<dbReference type="PANTHER" id="PTHR30055:SF175">
    <property type="entry name" value="HTH-TYPE TRANSCRIPTIONAL REPRESSOR KSTR2"/>
    <property type="match status" value="1"/>
</dbReference>